<dbReference type="PROSITE" id="PS50850">
    <property type="entry name" value="MFS"/>
    <property type="match status" value="1"/>
</dbReference>
<dbReference type="EMBL" id="SLVJ01000045">
    <property type="protein sequence ID" value="TCM59278.1"/>
    <property type="molecule type" value="Genomic_DNA"/>
</dbReference>
<name>A0A4V2QZ37_ACICA</name>
<gene>
    <name evidence="6" type="ORF">EC844_1451</name>
</gene>
<feature type="transmembrane region" description="Helical" evidence="4">
    <location>
        <begin position="70"/>
        <end position="94"/>
    </location>
</feature>
<dbReference type="SUPFAM" id="SSF103473">
    <property type="entry name" value="MFS general substrate transporter"/>
    <property type="match status" value="1"/>
</dbReference>
<organism evidence="6 7">
    <name type="scientific">Acinetobacter calcoaceticus</name>
    <dbReference type="NCBI Taxonomy" id="471"/>
    <lineage>
        <taxon>Bacteria</taxon>
        <taxon>Pseudomonadati</taxon>
        <taxon>Pseudomonadota</taxon>
        <taxon>Gammaproteobacteria</taxon>
        <taxon>Moraxellales</taxon>
        <taxon>Moraxellaceae</taxon>
        <taxon>Acinetobacter</taxon>
        <taxon>Acinetobacter calcoaceticus/baumannii complex</taxon>
    </lineage>
</organism>
<keyword evidence="7" id="KW-1185">Reference proteome</keyword>
<keyword evidence="1 4" id="KW-0812">Transmembrane</keyword>
<proteinExistence type="predicted"/>
<sequence length="399" mass="43629">MTNFQRLCIVALCSTGIGIGLLRFSYTALMPLTIAEHWWSSDFASYLASANLIGYLLGAIVAFTAIREHLIARVIIFSALLGSLSLVFCGIHPLHEAWYMFWRVISGVTGGLLMVLGPSFALKQVLPEQKNLLGLLAFSGIGFGILISTTLLPPLARFSVAIAWYALGALALVMTLILTLMLRQLPKVELAHLAHASLPQINLTRQQYSLAALVIAAYFMSAIAYIPHSLFWVDFLIRQLHQSQDFANLQWMIYGSGSMIGALVAYFSVKKWGSMNSLWRLYLAFSIAIFLPTFFSHPYILTISSFFCGVLNPATVSLSSTLLADIVTTQRHRQAWGAAVMAFAIAQLIGGLGMSYLLVNRVEYQQLFGIGGSVMLLGVVLSLVAAITQARKTQAVLAP</sequence>
<evidence type="ECO:0000259" key="5">
    <source>
        <dbReference type="PROSITE" id="PS50850"/>
    </source>
</evidence>
<evidence type="ECO:0000256" key="1">
    <source>
        <dbReference type="ARBA" id="ARBA00022692"/>
    </source>
</evidence>
<feature type="transmembrane region" description="Helical" evidence="4">
    <location>
        <begin position="364"/>
        <end position="387"/>
    </location>
</feature>
<evidence type="ECO:0000256" key="4">
    <source>
        <dbReference type="SAM" id="Phobius"/>
    </source>
</evidence>
<feature type="transmembrane region" description="Helical" evidence="4">
    <location>
        <begin position="7"/>
        <end position="26"/>
    </location>
</feature>
<feature type="transmembrane region" description="Helical" evidence="4">
    <location>
        <begin position="100"/>
        <end position="120"/>
    </location>
</feature>
<dbReference type="AlphaFoldDB" id="A0A4V2QZ37"/>
<feature type="domain" description="Major facilitator superfamily (MFS) profile" evidence="5">
    <location>
        <begin position="1"/>
        <end position="390"/>
    </location>
</feature>
<feature type="transmembrane region" description="Helical" evidence="4">
    <location>
        <begin position="281"/>
        <end position="297"/>
    </location>
</feature>
<evidence type="ECO:0000313" key="7">
    <source>
        <dbReference type="Proteomes" id="UP000294963"/>
    </source>
</evidence>
<dbReference type="InterPro" id="IPR010645">
    <property type="entry name" value="MFS_4"/>
</dbReference>
<dbReference type="PANTHER" id="PTHR23537:SF1">
    <property type="entry name" value="SUGAR TRANSPORTER"/>
    <property type="match status" value="1"/>
</dbReference>
<protein>
    <submittedName>
        <fullName evidence="6">Putative MFS family arabinose efflux permease</fullName>
    </submittedName>
</protein>
<evidence type="ECO:0000313" key="6">
    <source>
        <dbReference type="EMBL" id="TCM59278.1"/>
    </source>
</evidence>
<feature type="transmembrane region" description="Helical" evidence="4">
    <location>
        <begin position="210"/>
        <end position="231"/>
    </location>
</feature>
<keyword evidence="3 4" id="KW-0472">Membrane</keyword>
<feature type="transmembrane region" description="Helical" evidence="4">
    <location>
        <begin position="46"/>
        <end position="63"/>
    </location>
</feature>
<feature type="transmembrane region" description="Helical" evidence="4">
    <location>
        <begin position="251"/>
        <end position="269"/>
    </location>
</feature>
<feature type="transmembrane region" description="Helical" evidence="4">
    <location>
        <begin position="336"/>
        <end position="358"/>
    </location>
</feature>
<keyword evidence="2 4" id="KW-1133">Transmembrane helix</keyword>
<accession>A0A4V2QZ37</accession>
<comment type="caution">
    <text evidence="6">The sequence shown here is derived from an EMBL/GenBank/DDBJ whole genome shotgun (WGS) entry which is preliminary data.</text>
</comment>
<dbReference type="InterPro" id="IPR036259">
    <property type="entry name" value="MFS_trans_sf"/>
</dbReference>
<dbReference type="OrthoDB" id="9797953at2"/>
<dbReference type="Pfam" id="PF06779">
    <property type="entry name" value="MFS_4"/>
    <property type="match status" value="1"/>
</dbReference>
<dbReference type="InterPro" id="IPR020846">
    <property type="entry name" value="MFS_dom"/>
</dbReference>
<dbReference type="PANTHER" id="PTHR23537">
    <property type="match status" value="1"/>
</dbReference>
<dbReference type="GO" id="GO:0022857">
    <property type="term" value="F:transmembrane transporter activity"/>
    <property type="evidence" value="ECO:0007669"/>
    <property type="project" value="InterPro"/>
</dbReference>
<dbReference type="Proteomes" id="UP000294963">
    <property type="component" value="Unassembled WGS sequence"/>
</dbReference>
<feature type="transmembrane region" description="Helical" evidence="4">
    <location>
        <begin position="132"/>
        <end position="156"/>
    </location>
</feature>
<evidence type="ECO:0000256" key="2">
    <source>
        <dbReference type="ARBA" id="ARBA00022989"/>
    </source>
</evidence>
<feature type="transmembrane region" description="Helical" evidence="4">
    <location>
        <begin position="162"/>
        <end position="182"/>
    </location>
</feature>
<evidence type="ECO:0000256" key="3">
    <source>
        <dbReference type="ARBA" id="ARBA00023136"/>
    </source>
</evidence>
<dbReference type="GO" id="GO:0005886">
    <property type="term" value="C:plasma membrane"/>
    <property type="evidence" value="ECO:0007669"/>
    <property type="project" value="TreeGrafter"/>
</dbReference>
<dbReference type="Gene3D" id="1.20.1250.20">
    <property type="entry name" value="MFS general substrate transporter like domains"/>
    <property type="match status" value="2"/>
</dbReference>
<reference evidence="6 7" key="1">
    <citation type="submission" date="2019-03" db="EMBL/GenBank/DDBJ databases">
        <title>Genomic analyses of the natural microbiome of Caenorhabditis elegans.</title>
        <authorList>
            <person name="Samuel B."/>
        </authorList>
    </citation>
    <scope>NUCLEOTIDE SEQUENCE [LARGE SCALE GENOMIC DNA]</scope>
    <source>
        <strain evidence="6 7">JUb89</strain>
    </source>
</reference>